<comment type="similarity">
    <text evidence="1">Belongs to the AHA1 family.</text>
</comment>
<dbReference type="InterPro" id="IPR013538">
    <property type="entry name" value="ASHA1/2-like_C"/>
</dbReference>
<dbReference type="InterPro" id="IPR023393">
    <property type="entry name" value="START-like_dom_sf"/>
</dbReference>
<dbReference type="SUPFAM" id="SSF55961">
    <property type="entry name" value="Bet v1-like"/>
    <property type="match status" value="1"/>
</dbReference>
<reference evidence="3" key="1">
    <citation type="submission" date="2021-10" db="EMBL/GenBank/DDBJ databases">
        <title>Novel species in genus Arthrobacter.</title>
        <authorList>
            <person name="Liu Y."/>
        </authorList>
    </citation>
    <scope>NUCLEOTIDE SEQUENCE</scope>
    <source>
        <strain evidence="3">Zg-Y809</strain>
    </source>
</reference>
<dbReference type="Gene3D" id="3.30.530.20">
    <property type="match status" value="1"/>
</dbReference>
<evidence type="ECO:0000256" key="1">
    <source>
        <dbReference type="ARBA" id="ARBA00006817"/>
    </source>
</evidence>
<gene>
    <name evidence="3" type="ORF">LJ751_10220</name>
</gene>
<accession>A0A9X1M327</accession>
<evidence type="ECO:0000313" key="3">
    <source>
        <dbReference type="EMBL" id="MCC3269737.1"/>
    </source>
</evidence>
<name>A0A9X1M327_9MICC</name>
<organism evidence="3 4">
    <name type="scientific">Arthrobacter gengyunqii</name>
    <dbReference type="NCBI Taxonomy" id="2886940"/>
    <lineage>
        <taxon>Bacteria</taxon>
        <taxon>Bacillati</taxon>
        <taxon>Actinomycetota</taxon>
        <taxon>Actinomycetes</taxon>
        <taxon>Micrococcales</taxon>
        <taxon>Micrococcaceae</taxon>
        <taxon>Arthrobacter</taxon>
    </lineage>
</organism>
<comment type="caution">
    <text evidence="3">The sequence shown here is derived from an EMBL/GenBank/DDBJ whole genome shotgun (WGS) entry which is preliminary data.</text>
</comment>
<evidence type="ECO:0000313" key="4">
    <source>
        <dbReference type="Proteomes" id="UP001139264"/>
    </source>
</evidence>
<evidence type="ECO:0000259" key="2">
    <source>
        <dbReference type="Pfam" id="PF08327"/>
    </source>
</evidence>
<dbReference type="RefSeq" id="WP_227908106.1">
    <property type="nucleotide sequence ID" value="NZ_CP095461.1"/>
</dbReference>
<dbReference type="AlphaFoldDB" id="A0A9X1M327"/>
<feature type="domain" description="Activator of Hsp90 ATPase homologue 1/2-like C-terminal" evidence="2">
    <location>
        <begin position="13"/>
        <end position="139"/>
    </location>
</feature>
<proteinExistence type="inferred from homology"/>
<dbReference type="Pfam" id="PF08327">
    <property type="entry name" value="AHSA1"/>
    <property type="match status" value="1"/>
</dbReference>
<dbReference type="Proteomes" id="UP001139264">
    <property type="component" value="Unassembled WGS sequence"/>
</dbReference>
<protein>
    <submittedName>
        <fullName evidence="3">SRPBCC domain-containing protein</fullName>
    </submittedName>
</protein>
<sequence>MGDSIRVAAQAQCSPAQLWHTLVDNRAAWWPEMEFTASPGSPLAERAAGGDGGGQQRASGTVLAVARDRLLSFRWTMPEWNAHTVVSISLAALPGPDPETDYTDVVVTESGLGGLAEGADVARTHTEEWADHLASLISLAENASHA</sequence>
<dbReference type="EMBL" id="JAJFZP010000007">
    <property type="protein sequence ID" value="MCC3269737.1"/>
    <property type="molecule type" value="Genomic_DNA"/>
</dbReference>